<organism evidence="1 2">
    <name type="scientific">Thalassoglobus neptunius</name>
    <dbReference type="NCBI Taxonomy" id="1938619"/>
    <lineage>
        <taxon>Bacteria</taxon>
        <taxon>Pseudomonadati</taxon>
        <taxon>Planctomycetota</taxon>
        <taxon>Planctomycetia</taxon>
        <taxon>Planctomycetales</taxon>
        <taxon>Planctomycetaceae</taxon>
        <taxon>Thalassoglobus</taxon>
    </lineage>
</organism>
<sequence length="327" mass="36464">MKSVRTNGCGCFIGLDEAGYGPNLGPLVIATSVWETPGSPDGCDFYSCLGQVIDLKASSDSSRIQVADSKQVNVGKNAFRNLERSALSLLRSTGIQPTTNHELWRVLCLGDETSANDFENSLADWERGSITIPVEADEDDIAEMADRLSNCFAEQGIVCQEFVAQIVPAARFNRLLDEHGSKGVVLSTLGVQLLQSVWDSESITPTVIVGDKHGGRNRYDGFIEGIVGDAMIFRIEEGRQMSRYRVGSTELRFQVQGERHLPVAAASIVAKYFRELAMMQFNEYWKTHVPEIRPTKGYPTDARRFLKDIQPVLTELELNLDDLWRRR</sequence>
<reference evidence="1 2" key="1">
    <citation type="submission" date="2019-02" db="EMBL/GenBank/DDBJ databases">
        <title>Deep-cultivation of Planctomycetes and their phenomic and genomic characterization uncovers novel biology.</title>
        <authorList>
            <person name="Wiegand S."/>
            <person name="Jogler M."/>
            <person name="Boedeker C."/>
            <person name="Pinto D."/>
            <person name="Vollmers J."/>
            <person name="Rivas-Marin E."/>
            <person name="Kohn T."/>
            <person name="Peeters S.H."/>
            <person name="Heuer A."/>
            <person name="Rast P."/>
            <person name="Oberbeckmann S."/>
            <person name="Bunk B."/>
            <person name="Jeske O."/>
            <person name="Meyerdierks A."/>
            <person name="Storesund J.E."/>
            <person name="Kallscheuer N."/>
            <person name="Luecker S."/>
            <person name="Lage O.M."/>
            <person name="Pohl T."/>
            <person name="Merkel B.J."/>
            <person name="Hornburger P."/>
            <person name="Mueller R.-W."/>
            <person name="Bruemmer F."/>
            <person name="Labrenz M."/>
            <person name="Spormann A.M."/>
            <person name="Op Den Camp H."/>
            <person name="Overmann J."/>
            <person name="Amann R."/>
            <person name="Jetten M.S.M."/>
            <person name="Mascher T."/>
            <person name="Medema M.H."/>
            <person name="Devos D.P."/>
            <person name="Kaster A.-K."/>
            <person name="Ovreas L."/>
            <person name="Rohde M."/>
            <person name="Galperin M.Y."/>
            <person name="Jogler C."/>
        </authorList>
    </citation>
    <scope>NUCLEOTIDE SEQUENCE [LARGE SCALE GENOMIC DNA]</scope>
    <source>
        <strain evidence="1 2">KOR42</strain>
    </source>
</reference>
<dbReference type="Gene3D" id="3.30.420.10">
    <property type="entry name" value="Ribonuclease H-like superfamily/Ribonuclease H"/>
    <property type="match status" value="2"/>
</dbReference>
<dbReference type="GO" id="GO:0003676">
    <property type="term" value="F:nucleic acid binding"/>
    <property type="evidence" value="ECO:0007669"/>
    <property type="project" value="InterPro"/>
</dbReference>
<dbReference type="EMBL" id="SIHI01000001">
    <property type="protein sequence ID" value="TWT56985.1"/>
    <property type="molecule type" value="Genomic_DNA"/>
</dbReference>
<dbReference type="InterPro" id="IPR036397">
    <property type="entry name" value="RNaseH_sf"/>
</dbReference>
<dbReference type="AlphaFoldDB" id="A0A5C5X465"/>
<evidence type="ECO:0000313" key="2">
    <source>
        <dbReference type="Proteomes" id="UP000317243"/>
    </source>
</evidence>
<comment type="caution">
    <text evidence="1">The sequence shown here is derived from an EMBL/GenBank/DDBJ whole genome shotgun (WGS) entry which is preliminary data.</text>
</comment>
<protein>
    <submittedName>
        <fullName evidence="1">Ribonuclease HII</fullName>
    </submittedName>
</protein>
<dbReference type="SUPFAM" id="SSF53098">
    <property type="entry name" value="Ribonuclease H-like"/>
    <property type="match status" value="1"/>
</dbReference>
<accession>A0A5C5X465</accession>
<gene>
    <name evidence="1" type="ORF">KOR42_03410</name>
</gene>
<name>A0A5C5X465_9PLAN</name>
<dbReference type="InterPro" id="IPR012337">
    <property type="entry name" value="RNaseH-like_sf"/>
</dbReference>
<keyword evidence="2" id="KW-1185">Reference proteome</keyword>
<dbReference type="Proteomes" id="UP000317243">
    <property type="component" value="Unassembled WGS sequence"/>
</dbReference>
<evidence type="ECO:0000313" key="1">
    <source>
        <dbReference type="EMBL" id="TWT56985.1"/>
    </source>
</evidence>
<proteinExistence type="predicted"/>